<dbReference type="SUPFAM" id="SSF48317">
    <property type="entry name" value="Acid phosphatase/Vanadium-dependent haloperoxidase"/>
    <property type="match status" value="1"/>
</dbReference>
<sequence length="139" mass="15221">METINLASLPFEGITLLQTLNSVTSTEKEALINTIPLTGILVGVLKYSVDRKRPERTYHPRLWNTRITPSFPSGHAAVSSGFATVLSLIHPGYSPYAVFYALLSGYSQIYTGNHFISDVLSGWLIGFTIGNIAYQSTVP</sequence>
<dbReference type="SMART" id="SM00014">
    <property type="entry name" value="acidPPc"/>
    <property type="match status" value="1"/>
</dbReference>
<dbReference type="EMBL" id="UINC01000663">
    <property type="protein sequence ID" value="SUZ59099.1"/>
    <property type="molecule type" value="Genomic_DNA"/>
</dbReference>
<dbReference type="InterPro" id="IPR000326">
    <property type="entry name" value="PAP2/HPO"/>
</dbReference>
<accession>A0A381NY09</accession>
<feature type="domain" description="Phosphatidic acid phosphatase type 2/haloperoxidase" evidence="7">
    <location>
        <begin position="30"/>
        <end position="134"/>
    </location>
</feature>
<dbReference type="PANTHER" id="PTHR14969">
    <property type="entry name" value="SPHINGOSINE-1-PHOSPHATE PHOSPHOHYDROLASE"/>
    <property type="match status" value="1"/>
</dbReference>
<dbReference type="Pfam" id="PF01569">
    <property type="entry name" value="PAP2"/>
    <property type="match status" value="1"/>
</dbReference>
<keyword evidence="2" id="KW-1003">Cell membrane</keyword>
<evidence type="ECO:0000256" key="1">
    <source>
        <dbReference type="ARBA" id="ARBA00004651"/>
    </source>
</evidence>
<gene>
    <name evidence="8" type="ORF">METZ01_LOCUS11953</name>
</gene>
<dbReference type="CDD" id="cd01610">
    <property type="entry name" value="PAP2_like"/>
    <property type="match status" value="1"/>
</dbReference>
<keyword evidence="6" id="KW-0472">Membrane</keyword>
<evidence type="ECO:0000256" key="2">
    <source>
        <dbReference type="ARBA" id="ARBA00022475"/>
    </source>
</evidence>
<keyword evidence="3" id="KW-0812">Transmembrane</keyword>
<reference evidence="8" key="1">
    <citation type="submission" date="2018-05" db="EMBL/GenBank/DDBJ databases">
        <authorList>
            <person name="Lanie J.A."/>
            <person name="Ng W.-L."/>
            <person name="Kazmierczak K.M."/>
            <person name="Andrzejewski T.M."/>
            <person name="Davidsen T.M."/>
            <person name="Wayne K.J."/>
            <person name="Tettelin H."/>
            <person name="Glass J.I."/>
            <person name="Rusch D."/>
            <person name="Podicherti R."/>
            <person name="Tsui H.-C.T."/>
            <person name="Winkler M.E."/>
        </authorList>
    </citation>
    <scope>NUCLEOTIDE SEQUENCE</scope>
</reference>
<dbReference type="GO" id="GO:0016787">
    <property type="term" value="F:hydrolase activity"/>
    <property type="evidence" value="ECO:0007669"/>
    <property type="project" value="UniProtKB-KW"/>
</dbReference>
<keyword evidence="5" id="KW-1133">Transmembrane helix</keyword>
<name>A0A381NY09_9ZZZZ</name>
<protein>
    <recommendedName>
        <fullName evidence="7">Phosphatidic acid phosphatase type 2/haloperoxidase domain-containing protein</fullName>
    </recommendedName>
</protein>
<evidence type="ECO:0000259" key="7">
    <source>
        <dbReference type="SMART" id="SM00014"/>
    </source>
</evidence>
<dbReference type="Gene3D" id="1.20.144.10">
    <property type="entry name" value="Phosphatidic acid phosphatase type 2/haloperoxidase"/>
    <property type="match status" value="1"/>
</dbReference>
<evidence type="ECO:0000256" key="6">
    <source>
        <dbReference type="ARBA" id="ARBA00023136"/>
    </source>
</evidence>
<organism evidence="8">
    <name type="scientific">marine metagenome</name>
    <dbReference type="NCBI Taxonomy" id="408172"/>
    <lineage>
        <taxon>unclassified sequences</taxon>
        <taxon>metagenomes</taxon>
        <taxon>ecological metagenomes</taxon>
    </lineage>
</organism>
<dbReference type="AlphaFoldDB" id="A0A381NY09"/>
<comment type="subcellular location">
    <subcellularLocation>
        <location evidence="1">Cell membrane</location>
        <topology evidence="1">Multi-pass membrane protein</topology>
    </subcellularLocation>
</comment>
<evidence type="ECO:0000256" key="5">
    <source>
        <dbReference type="ARBA" id="ARBA00022989"/>
    </source>
</evidence>
<dbReference type="InterPro" id="IPR036938">
    <property type="entry name" value="PAP2/HPO_sf"/>
</dbReference>
<evidence type="ECO:0000313" key="8">
    <source>
        <dbReference type="EMBL" id="SUZ59099.1"/>
    </source>
</evidence>
<dbReference type="GO" id="GO:0005886">
    <property type="term" value="C:plasma membrane"/>
    <property type="evidence" value="ECO:0007669"/>
    <property type="project" value="UniProtKB-SubCell"/>
</dbReference>
<dbReference type="PANTHER" id="PTHR14969:SF62">
    <property type="entry name" value="DECAPRENYLPHOSPHORYL-5-PHOSPHORIBOSE PHOSPHATASE RV3807C-RELATED"/>
    <property type="match status" value="1"/>
</dbReference>
<evidence type="ECO:0000256" key="4">
    <source>
        <dbReference type="ARBA" id="ARBA00022801"/>
    </source>
</evidence>
<proteinExistence type="predicted"/>
<evidence type="ECO:0000256" key="3">
    <source>
        <dbReference type="ARBA" id="ARBA00022692"/>
    </source>
</evidence>
<keyword evidence="4" id="KW-0378">Hydrolase</keyword>